<evidence type="ECO:0000313" key="14">
    <source>
        <dbReference type="Proteomes" id="UP001174909"/>
    </source>
</evidence>
<dbReference type="InterPro" id="IPR016032">
    <property type="entry name" value="Sig_transdc_resp-reg_C-effctor"/>
</dbReference>
<dbReference type="PROSITE" id="PS51755">
    <property type="entry name" value="OMPR_PHOB"/>
    <property type="match status" value="1"/>
</dbReference>
<evidence type="ECO:0000259" key="12">
    <source>
        <dbReference type="PROSITE" id="PS51755"/>
    </source>
</evidence>
<evidence type="ECO:0000256" key="4">
    <source>
        <dbReference type="ARBA" id="ARBA00023012"/>
    </source>
</evidence>
<evidence type="ECO:0000256" key="2">
    <source>
        <dbReference type="ARBA" id="ARBA00015955"/>
    </source>
</evidence>
<dbReference type="InterPro" id="IPR039420">
    <property type="entry name" value="WalR-like"/>
</dbReference>
<sequence>MKTYKILVVDDEVDIVDFIDGYLTGEGYEVIKAYDGVEALDKMRQDLPDLVVLDVMLPGLDGFEVCKQMRTESTVPILMVTAKDTDVDKIVGLEIGADDYMPKPFNPRELVARIKAILRRTYRQTVTLKHKDLSIDAERRMATIGHRQLELTMKEFDLLLFLMRNPGHVYSRDHLLDYVWGQDSFVGARTVDVHIRRLREQIETDASQPQYIKTVWGVGYKFTDE</sequence>
<dbReference type="Gene3D" id="1.10.10.10">
    <property type="entry name" value="Winged helix-like DNA-binding domain superfamily/Winged helix DNA-binding domain"/>
    <property type="match status" value="1"/>
</dbReference>
<organism evidence="13 14">
    <name type="scientific">Geodia barretti</name>
    <name type="common">Barrett's horny sponge</name>
    <dbReference type="NCBI Taxonomy" id="519541"/>
    <lineage>
        <taxon>Eukaryota</taxon>
        <taxon>Metazoa</taxon>
        <taxon>Porifera</taxon>
        <taxon>Demospongiae</taxon>
        <taxon>Heteroscleromorpha</taxon>
        <taxon>Tetractinellida</taxon>
        <taxon>Astrophorina</taxon>
        <taxon>Geodiidae</taxon>
        <taxon>Geodia</taxon>
    </lineage>
</organism>
<dbReference type="InterPro" id="IPR036388">
    <property type="entry name" value="WH-like_DNA-bd_sf"/>
</dbReference>
<dbReference type="SMART" id="SM00448">
    <property type="entry name" value="REC"/>
    <property type="match status" value="1"/>
</dbReference>
<dbReference type="EMBL" id="CASHTH010001080">
    <property type="protein sequence ID" value="CAI8011087.1"/>
    <property type="molecule type" value="Genomic_DNA"/>
</dbReference>
<dbReference type="GO" id="GO:0005829">
    <property type="term" value="C:cytosol"/>
    <property type="evidence" value="ECO:0007669"/>
    <property type="project" value="TreeGrafter"/>
</dbReference>
<comment type="function">
    <text evidence="1">Probable promoter-specific protein mediating the interaction between DNA and RNA polymerase.</text>
</comment>
<protein>
    <recommendedName>
        <fullName evidence="2">Probable transcriptional regulator ycf27</fullName>
    </recommendedName>
    <alternativeName>
        <fullName evidence="8">OmpR-like protein</fullName>
    </alternativeName>
</protein>
<dbReference type="AlphaFoldDB" id="A0AA35RJ71"/>
<dbReference type="SUPFAM" id="SSF52172">
    <property type="entry name" value="CheY-like"/>
    <property type="match status" value="1"/>
</dbReference>
<proteinExistence type="predicted"/>
<keyword evidence="5" id="KW-0805">Transcription regulation</keyword>
<feature type="modified residue" description="4-aspartylphosphate" evidence="9">
    <location>
        <position position="54"/>
    </location>
</feature>
<dbReference type="InterPro" id="IPR001789">
    <property type="entry name" value="Sig_transdc_resp-reg_receiver"/>
</dbReference>
<dbReference type="PANTHER" id="PTHR48111:SF40">
    <property type="entry name" value="PHOSPHATE REGULON TRANSCRIPTIONAL REGULATORY PROTEIN PHOB"/>
    <property type="match status" value="1"/>
</dbReference>
<dbReference type="FunFam" id="3.40.50.2300:FF:000001">
    <property type="entry name" value="DNA-binding response regulator PhoB"/>
    <property type="match status" value="1"/>
</dbReference>
<dbReference type="Gene3D" id="3.40.50.2300">
    <property type="match status" value="1"/>
</dbReference>
<feature type="DNA-binding region" description="OmpR/PhoB-type" evidence="10">
    <location>
        <begin position="125"/>
        <end position="224"/>
    </location>
</feature>
<keyword evidence="3 9" id="KW-0597">Phosphoprotein</keyword>
<evidence type="ECO:0000313" key="13">
    <source>
        <dbReference type="EMBL" id="CAI8011087.1"/>
    </source>
</evidence>
<dbReference type="FunFam" id="1.10.10.10:FF:000018">
    <property type="entry name" value="DNA-binding response regulator ResD"/>
    <property type="match status" value="1"/>
</dbReference>
<keyword evidence="7" id="KW-0804">Transcription</keyword>
<feature type="domain" description="OmpR/PhoB-type" evidence="12">
    <location>
        <begin position="125"/>
        <end position="224"/>
    </location>
</feature>
<dbReference type="Gene3D" id="6.10.250.690">
    <property type="match status" value="1"/>
</dbReference>
<dbReference type="GO" id="GO:0000156">
    <property type="term" value="F:phosphorelay response regulator activity"/>
    <property type="evidence" value="ECO:0007669"/>
    <property type="project" value="TreeGrafter"/>
</dbReference>
<dbReference type="InterPro" id="IPR001867">
    <property type="entry name" value="OmpR/PhoB-type_DNA-bd"/>
</dbReference>
<dbReference type="GO" id="GO:0000976">
    <property type="term" value="F:transcription cis-regulatory region binding"/>
    <property type="evidence" value="ECO:0007669"/>
    <property type="project" value="TreeGrafter"/>
</dbReference>
<evidence type="ECO:0000256" key="8">
    <source>
        <dbReference type="ARBA" id="ARBA00032623"/>
    </source>
</evidence>
<evidence type="ECO:0000256" key="1">
    <source>
        <dbReference type="ARBA" id="ARBA00003612"/>
    </source>
</evidence>
<feature type="domain" description="Response regulatory" evidence="11">
    <location>
        <begin position="5"/>
        <end position="118"/>
    </location>
</feature>
<dbReference type="InterPro" id="IPR011006">
    <property type="entry name" value="CheY-like_superfamily"/>
</dbReference>
<accession>A0AA35RJ71</accession>
<keyword evidence="14" id="KW-1185">Reference proteome</keyword>
<evidence type="ECO:0000256" key="3">
    <source>
        <dbReference type="ARBA" id="ARBA00022553"/>
    </source>
</evidence>
<dbReference type="GO" id="GO:0006355">
    <property type="term" value="P:regulation of DNA-templated transcription"/>
    <property type="evidence" value="ECO:0007669"/>
    <property type="project" value="InterPro"/>
</dbReference>
<evidence type="ECO:0000256" key="10">
    <source>
        <dbReference type="PROSITE-ProRule" id="PRU01091"/>
    </source>
</evidence>
<dbReference type="SMART" id="SM00862">
    <property type="entry name" value="Trans_reg_C"/>
    <property type="match status" value="1"/>
</dbReference>
<dbReference type="PANTHER" id="PTHR48111">
    <property type="entry name" value="REGULATOR OF RPOS"/>
    <property type="match status" value="1"/>
</dbReference>
<evidence type="ECO:0000256" key="5">
    <source>
        <dbReference type="ARBA" id="ARBA00023015"/>
    </source>
</evidence>
<keyword evidence="4" id="KW-0902">Two-component regulatory system</keyword>
<comment type="caution">
    <text evidence="13">The sequence shown here is derived from an EMBL/GenBank/DDBJ whole genome shotgun (WGS) entry which is preliminary data.</text>
</comment>
<evidence type="ECO:0000256" key="6">
    <source>
        <dbReference type="ARBA" id="ARBA00023125"/>
    </source>
</evidence>
<evidence type="ECO:0000256" key="9">
    <source>
        <dbReference type="PROSITE-ProRule" id="PRU00169"/>
    </source>
</evidence>
<dbReference type="SUPFAM" id="SSF46894">
    <property type="entry name" value="C-terminal effector domain of the bipartite response regulators"/>
    <property type="match status" value="1"/>
</dbReference>
<dbReference type="PROSITE" id="PS50110">
    <property type="entry name" value="RESPONSE_REGULATORY"/>
    <property type="match status" value="1"/>
</dbReference>
<evidence type="ECO:0000259" key="11">
    <source>
        <dbReference type="PROSITE" id="PS50110"/>
    </source>
</evidence>
<keyword evidence="6 10" id="KW-0238">DNA-binding</keyword>
<dbReference type="Pfam" id="PF00072">
    <property type="entry name" value="Response_reg"/>
    <property type="match status" value="1"/>
</dbReference>
<evidence type="ECO:0000256" key="7">
    <source>
        <dbReference type="ARBA" id="ARBA00023163"/>
    </source>
</evidence>
<dbReference type="Pfam" id="PF00486">
    <property type="entry name" value="Trans_reg_C"/>
    <property type="match status" value="1"/>
</dbReference>
<gene>
    <name evidence="13" type="ORF">GBAR_LOCUS7216</name>
</gene>
<dbReference type="GO" id="GO:0032993">
    <property type="term" value="C:protein-DNA complex"/>
    <property type="evidence" value="ECO:0007669"/>
    <property type="project" value="TreeGrafter"/>
</dbReference>
<dbReference type="CDD" id="cd00383">
    <property type="entry name" value="trans_reg_C"/>
    <property type="match status" value="1"/>
</dbReference>
<dbReference type="Proteomes" id="UP001174909">
    <property type="component" value="Unassembled WGS sequence"/>
</dbReference>
<reference evidence="13" key="1">
    <citation type="submission" date="2023-03" db="EMBL/GenBank/DDBJ databases">
        <authorList>
            <person name="Steffen K."/>
            <person name="Cardenas P."/>
        </authorList>
    </citation>
    <scope>NUCLEOTIDE SEQUENCE</scope>
</reference>
<name>A0AA35RJ71_GEOBA</name>